<accession>A0A2S7N229</accession>
<dbReference type="NCBIfam" id="NF037970">
    <property type="entry name" value="vanZ_1"/>
    <property type="match status" value="1"/>
</dbReference>
<feature type="transmembrane region" description="Helical" evidence="1">
    <location>
        <begin position="9"/>
        <end position="27"/>
    </location>
</feature>
<reference evidence="3 4" key="1">
    <citation type="submission" date="2017-12" db="EMBL/GenBank/DDBJ databases">
        <title>Taxonomic description and draft genome of Pradoshia cofamensis Gen. nov., sp. nov., a thermotolerant bacillale isolated from anterior gut of earthworm Eisenia fetida.</title>
        <authorList>
            <person name="Saha T."/>
            <person name="Chakraborty R."/>
        </authorList>
    </citation>
    <scope>NUCLEOTIDE SEQUENCE [LARGE SCALE GENOMIC DNA]</scope>
    <source>
        <strain evidence="3 4">EAG3</strain>
    </source>
</reference>
<dbReference type="InterPro" id="IPR016747">
    <property type="entry name" value="Phosphotransbutyrylase"/>
</dbReference>
<dbReference type="OrthoDB" id="291892at2"/>
<keyword evidence="1" id="KW-0472">Membrane</keyword>
<protein>
    <recommendedName>
        <fullName evidence="2">VanZ-like domain-containing protein</fullName>
    </recommendedName>
</protein>
<keyword evidence="1" id="KW-0812">Transmembrane</keyword>
<dbReference type="RefSeq" id="WP_104848579.1">
    <property type="nucleotide sequence ID" value="NZ_PKOZ01000002.1"/>
</dbReference>
<feature type="transmembrane region" description="Helical" evidence="1">
    <location>
        <begin position="86"/>
        <end position="104"/>
    </location>
</feature>
<evidence type="ECO:0000259" key="2">
    <source>
        <dbReference type="Pfam" id="PF04892"/>
    </source>
</evidence>
<feature type="transmembrane region" description="Helical" evidence="1">
    <location>
        <begin position="111"/>
        <end position="128"/>
    </location>
</feature>
<dbReference type="EMBL" id="PKOZ01000002">
    <property type="protein sequence ID" value="PQD96152.1"/>
    <property type="molecule type" value="Genomic_DNA"/>
</dbReference>
<name>A0A2S7N229_9BACI</name>
<dbReference type="AlphaFoldDB" id="A0A2S7N229"/>
<dbReference type="PIRSF" id="PIRSF019083">
    <property type="entry name" value="UCP019083_VanZ"/>
    <property type="match status" value="1"/>
</dbReference>
<comment type="caution">
    <text evidence="3">The sequence shown here is derived from an EMBL/GenBank/DDBJ whole genome shotgun (WGS) entry which is preliminary data.</text>
</comment>
<proteinExistence type="predicted"/>
<evidence type="ECO:0000313" key="4">
    <source>
        <dbReference type="Proteomes" id="UP000239663"/>
    </source>
</evidence>
<feature type="domain" description="VanZ-like" evidence="2">
    <location>
        <begin position="12"/>
        <end position="160"/>
    </location>
</feature>
<organism evidence="3 4">
    <name type="scientific">Pradoshia eiseniae</name>
    <dbReference type="NCBI Taxonomy" id="2064768"/>
    <lineage>
        <taxon>Bacteria</taxon>
        <taxon>Bacillati</taxon>
        <taxon>Bacillota</taxon>
        <taxon>Bacilli</taxon>
        <taxon>Bacillales</taxon>
        <taxon>Bacillaceae</taxon>
        <taxon>Pradoshia</taxon>
    </lineage>
</organism>
<evidence type="ECO:0000313" key="3">
    <source>
        <dbReference type="EMBL" id="PQD96152.1"/>
    </source>
</evidence>
<sequence>MNNLTKKLIVRIVFALMIIGVIFYSSSQPYSKQNIQPLISEKLEIPEPIVSLLSKVEFTYAGHIISVETKGIPGLIEFFIRKGAHFSIYFVLAIAVASVIHLWMKKKPLKLAAMTMLFVFLYACSDEWHQSFNGERTPLFQDVMIDTVGGMFGVAIYLWWSRRRTRNI</sequence>
<feature type="transmembrane region" description="Helical" evidence="1">
    <location>
        <begin position="140"/>
        <end position="160"/>
    </location>
</feature>
<gene>
    <name evidence="3" type="ORF">CYL18_06005</name>
</gene>
<keyword evidence="1" id="KW-1133">Transmembrane helix</keyword>
<dbReference type="Pfam" id="PF04892">
    <property type="entry name" value="VanZ"/>
    <property type="match status" value="1"/>
</dbReference>
<dbReference type="InterPro" id="IPR006976">
    <property type="entry name" value="VanZ-like"/>
</dbReference>
<dbReference type="Proteomes" id="UP000239663">
    <property type="component" value="Unassembled WGS sequence"/>
</dbReference>
<keyword evidence="4" id="KW-1185">Reference proteome</keyword>
<evidence type="ECO:0000256" key="1">
    <source>
        <dbReference type="SAM" id="Phobius"/>
    </source>
</evidence>